<dbReference type="EMBL" id="AUPC02000289">
    <property type="protein sequence ID" value="POG62764.1"/>
    <property type="molecule type" value="Genomic_DNA"/>
</dbReference>
<dbReference type="AlphaFoldDB" id="A0A2P4PBJ6"/>
<reference evidence="1 2" key="1">
    <citation type="journal article" date="2013" name="Proc. Natl. Acad. Sci. U.S.A.">
        <title>Genome of an arbuscular mycorrhizal fungus provides insight into the oldest plant symbiosis.</title>
        <authorList>
            <person name="Tisserant E."/>
            <person name="Malbreil M."/>
            <person name="Kuo A."/>
            <person name="Kohler A."/>
            <person name="Symeonidi A."/>
            <person name="Balestrini R."/>
            <person name="Charron P."/>
            <person name="Duensing N."/>
            <person name="Frei Dit Frey N."/>
            <person name="Gianinazzi-Pearson V."/>
            <person name="Gilbert L.B."/>
            <person name="Handa Y."/>
            <person name="Herr J.R."/>
            <person name="Hijri M."/>
            <person name="Koul R."/>
            <person name="Kawaguchi M."/>
            <person name="Krajinski F."/>
            <person name="Lammers P.J."/>
            <person name="Masclaux F.G."/>
            <person name="Murat C."/>
            <person name="Morin E."/>
            <person name="Ndikumana S."/>
            <person name="Pagni M."/>
            <person name="Petitpierre D."/>
            <person name="Requena N."/>
            <person name="Rosikiewicz P."/>
            <person name="Riley R."/>
            <person name="Saito K."/>
            <person name="San Clemente H."/>
            <person name="Shapiro H."/>
            <person name="van Tuinen D."/>
            <person name="Becard G."/>
            <person name="Bonfante P."/>
            <person name="Paszkowski U."/>
            <person name="Shachar-Hill Y.Y."/>
            <person name="Tuskan G.A."/>
            <person name="Young P.W."/>
            <person name="Sanders I.R."/>
            <person name="Henrissat B."/>
            <person name="Rensing S.A."/>
            <person name="Grigoriev I.V."/>
            <person name="Corradi N."/>
            <person name="Roux C."/>
            <person name="Martin F."/>
        </authorList>
    </citation>
    <scope>NUCLEOTIDE SEQUENCE [LARGE SCALE GENOMIC DNA]</scope>
    <source>
        <strain evidence="1 2">DAOM 197198</strain>
    </source>
</reference>
<sequence>MACSKLFLGDLPELISKVIQYFRYNHKTLHSCILVNRLWCRLAIPLLWEDPFSIKDPKNYHFIKIYLHYLNDDDKTKLNEYVIHNELFPTNTLFNYPSFIQRLNTYKVCYSVQKWIATVKTSTTSNERYFVRNTNLTFIQILNFTKLIYKSLFLIFIENKVNLHSFEVTLPKDIDIDWFDEIFELILQNPNFIYNIKNFEINLYIITADNITKFLRVVYSNCYSISSLYIIVPKYYDISTYSIIEKSLSQLINSQENLQKISFGFNKFPLYHSLLSLKNRYYDISTYSIIEKSLSQLINSQENLQKISFGFNKFPLYHSLLSLKSHNCSNTLNTIIFYYVNFKDIIVLNEVFNQLNVLESIHIVCCYSLDYNFIQQISNVIRPFKLKSLFLHETLQIESLKLLIQKSGNYLENFGISFGITDNESQQLLPLIIKYSSKIKYLETTWLDNESVYLLFSLIENITQNLSYLIINYIDFNYFDRHNISSIILQNLGQILPLKLEYLNLILSVNTSDLKIFLENFQNTFIKKFLIRNTKNDESQDILPYIKEYIVKKKRVKYLAISKTFYGENEDLFFQKDVVKEFQLHDIQVLNYDDLLIDFYNFIKEVD</sequence>
<evidence type="ECO:0008006" key="3">
    <source>
        <dbReference type="Google" id="ProtNLM"/>
    </source>
</evidence>
<accession>A0A2P4PBJ6</accession>
<protein>
    <recommendedName>
        <fullName evidence="3">F-box domain-containing protein</fullName>
    </recommendedName>
</protein>
<dbReference type="Proteomes" id="UP000018888">
    <property type="component" value="Unassembled WGS sequence"/>
</dbReference>
<reference evidence="1 2" key="2">
    <citation type="journal article" date="2018" name="New Phytol.">
        <title>High intraspecific genome diversity in the model arbuscular mycorrhizal symbiont Rhizophagus irregularis.</title>
        <authorList>
            <person name="Chen E.C.H."/>
            <person name="Morin E."/>
            <person name="Beaudet D."/>
            <person name="Noel J."/>
            <person name="Yildirir G."/>
            <person name="Ndikumana S."/>
            <person name="Charron P."/>
            <person name="St-Onge C."/>
            <person name="Giorgi J."/>
            <person name="Kruger M."/>
            <person name="Marton T."/>
            <person name="Ropars J."/>
            <person name="Grigoriev I.V."/>
            <person name="Hainaut M."/>
            <person name="Henrissat B."/>
            <person name="Roux C."/>
            <person name="Martin F."/>
            <person name="Corradi N."/>
        </authorList>
    </citation>
    <scope>NUCLEOTIDE SEQUENCE [LARGE SCALE GENOMIC DNA]</scope>
    <source>
        <strain evidence="1 2">DAOM 197198</strain>
    </source>
</reference>
<organism evidence="1 2">
    <name type="scientific">Rhizophagus irregularis (strain DAOM 181602 / DAOM 197198 / MUCL 43194)</name>
    <name type="common">Arbuscular mycorrhizal fungus</name>
    <name type="synonym">Glomus intraradices</name>
    <dbReference type="NCBI Taxonomy" id="747089"/>
    <lineage>
        <taxon>Eukaryota</taxon>
        <taxon>Fungi</taxon>
        <taxon>Fungi incertae sedis</taxon>
        <taxon>Mucoromycota</taxon>
        <taxon>Glomeromycotina</taxon>
        <taxon>Glomeromycetes</taxon>
        <taxon>Glomerales</taxon>
        <taxon>Glomeraceae</taxon>
        <taxon>Rhizophagus</taxon>
    </lineage>
</organism>
<keyword evidence="2" id="KW-1185">Reference proteome</keyword>
<evidence type="ECO:0000313" key="1">
    <source>
        <dbReference type="EMBL" id="POG62764.1"/>
    </source>
</evidence>
<proteinExistence type="predicted"/>
<dbReference type="VEuPathDB" id="FungiDB:RhiirFUN_010194"/>
<gene>
    <name evidence="1" type="ORF">GLOIN_2v1882637</name>
</gene>
<comment type="caution">
    <text evidence="1">The sequence shown here is derived from an EMBL/GenBank/DDBJ whole genome shotgun (WGS) entry which is preliminary data.</text>
</comment>
<evidence type="ECO:0000313" key="2">
    <source>
        <dbReference type="Proteomes" id="UP000018888"/>
    </source>
</evidence>
<name>A0A2P4PBJ6_RHIID</name>